<dbReference type="SUPFAM" id="SSF54160">
    <property type="entry name" value="Chromo domain-like"/>
    <property type="match status" value="1"/>
</dbReference>
<evidence type="ECO:0000256" key="4">
    <source>
        <dbReference type="ARBA" id="ARBA00022722"/>
    </source>
</evidence>
<keyword evidence="13" id="KW-1185">Reference proteome</keyword>
<keyword evidence="8" id="KW-0695">RNA-directed DNA polymerase</keyword>
<dbReference type="InterPro" id="IPR043502">
    <property type="entry name" value="DNA/RNA_pol_sf"/>
</dbReference>
<reference evidence="12" key="1">
    <citation type="submission" date="2021-12" db="EMBL/GenBank/DDBJ databases">
        <title>Prjna785345.</title>
        <authorList>
            <person name="Rujirawat T."/>
            <person name="Krajaejun T."/>
        </authorList>
    </citation>
    <scope>NUCLEOTIDE SEQUENCE</scope>
    <source>
        <strain evidence="12">Pi057C3</strain>
    </source>
</reference>
<dbReference type="PROSITE" id="PS50878">
    <property type="entry name" value="RT_POL"/>
    <property type="match status" value="1"/>
</dbReference>
<keyword evidence="1" id="KW-0645">Protease</keyword>
<proteinExistence type="predicted"/>
<evidence type="ECO:0000256" key="8">
    <source>
        <dbReference type="ARBA" id="ARBA00022918"/>
    </source>
</evidence>
<feature type="compositionally biased region" description="Basic and acidic residues" evidence="9">
    <location>
        <begin position="230"/>
        <end position="242"/>
    </location>
</feature>
<feature type="region of interest" description="Disordered" evidence="9">
    <location>
        <begin position="304"/>
        <end position="324"/>
    </location>
</feature>
<dbReference type="AlphaFoldDB" id="A0AAD5M8H7"/>
<dbReference type="InterPro" id="IPR016197">
    <property type="entry name" value="Chromo-like_dom_sf"/>
</dbReference>
<name>A0AAD5M8H7_PYTIN</name>
<dbReference type="GO" id="GO:0006508">
    <property type="term" value="P:proteolysis"/>
    <property type="evidence" value="ECO:0007669"/>
    <property type="project" value="UniProtKB-KW"/>
</dbReference>
<dbReference type="PANTHER" id="PTHR33064">
    <property type="entry name" value="POL PROTEIN"/>
    <property type="match status" value="1"/>
</dbReference>
<evidence type="ECO:0000256" key="1">
    <source>
        <dbReference type="ARBA" id="ARBA00022670"/>
    </source>
</evidence>
<dbReference type="PANTHER" id="PTHR33064:SF37">
    <property type="entry name" value="RIBONUCLEASE H"/>
    <property type="match status" value="1"/>
</dbReference>
<keyword evidence="4" id="KW-0540">Nuclease</keyword>
<evidence type="ECO:0000313" key="12">
    <source>
        <dbReference type="EMBL" id="KAJ0408589.1"/>
    </source>
</evidence>
<keyword evidence="3" id="KW-0548">Nucleotidyltransferase</keyword>
<dbReference type="SUPFAM" id="SSF56672">
    <property type="entry name" value="DNA/RNA polymerases"/>
    <property type="match status" value="1"/>
</dbReference>
<dbReference type="CDD" id="cd00024">
    <property type="entry name" value="CD_CSD"/>
    <property type="match status" value="1"/>
</dbReference>
<evidence type="ECO:0000259" key="10">
    <source>
        <dbReference type="PROSITE" id="PS50013"/>
    </source>
</evidence>
<protein>
    <recommendedName>
        <fullName evidence="14">Chromo domain-containing protein</fullName>
    </recommendedName>
</protein>
<gene>
    <name evidence="12" type="ORF">P43SY_008936</name>
</gene>
<dbReference type="GO" id="GO:0003964">
    <property type="term" value="F:RNA-directed DNA polymerase activity"/>
    <property type="evidence" value="ECO:0007669"/>
    <property type="project" value="UniProtKB-KW"/>
</dbReference>
<dbReference type="EMBL" id="JAKCXM010000010">
    <property type="protein sequence ID" value="KAJ0408589.1"/>
    <property type="molecule type" value="Genomic_DNA"/>
</dbReference>
<comment type="caution">
    <text evidence="12">The sequence shown here is derived from an EMBL/GenBank/DDBJ whole genome shotgun (WGS) entry which is preliminary data.</text>
</comment>
<keyword evidence="2" id="KW-0808">Transferase</keyword>
<feature type="domain" description="Chromo" evidence="10">
    <location>
        <begin position="825"/>
        <end position="887"/>
    </location>
</feature>
<evidence type="ECO:0000256" key="7">
    <source>
        <dbReference type="ARBA" id="ARBA00022801"/>
    </source>
</evidence>
<evidence type="ECO:0000313" key="13">
    <source>
        <dbReference type="Proteomes" id="UP001209570"/>
    </source>
</evidence>
<dbReference type="Gene3D" id="3.30.70.270">
    <property type="match status" value="2"/>
</dbReference>
<accession>A0AAD5M8H7</accession>
<dbReference type="InterPro" id="IPR023780">
    <property type="entry name" value="Chromo_domain"/>
</dbReference>
<dbReference type="SMART" id="SM00298">
    <property type="entry name" value="CHROMO"/>
    <property type="match status" value="1"/>
</dbReference>
<evidence type="ECO:0000256" key="5">
    <source>
        <dbReference type="ARBA" id="ARBA00022750"/>
    </source>
</evidence>
<evidence type="ECO:0000256" key="6">
    <source>
        <dbReference type="ARBA" id="ARBA00022759"/>
    </source>
</evidence>
<keyword evidence="5" id="KW-0064">Aspartyl protease</keyword>
<dbReference type="Pfam" id="PF17917">
    <property type="entry name" value="RT_RNaseH"/>
    <property type="match status" value="1"/>
</dbReference>
<dbReference type="Gene3D" id="3.10.10.10">
    <property type="entry name" value="HIV Type 1 Reverse Transcriptase, subunit A, domain 1"/>
    <property type="match status" value="1"/>
</dbReference>
<feature type="domain" description="Reverse transcriptase" evidence="11">
    <location>
        <begin position="413"/>
        <end position="596"/>
    </location>
</feature>
<dbReference type="InterPro" id="IPR043128">
    <property type="entry name" value="Rev_trsase/Diguanyl_cyclase"/>
</dbReference>
<dbReference type="GO" id="GO:0004519">
    <property type="term" value="F:endonuclease activity"/>
    <property type="evidence" value="ECO:0007669"/>
    <property type="project" value="UniProtKB-KW"/>
</dbReference>
<keyword evidence="6" id="KW-0255">Endonuclease</keyword>
<dbReference type="Pfam" id="PF00078">
    <property type="entry name" value="RVT_1"/>
    <property type="match status" value="1"/>
</dbReference>
<dbReference type="GO" id="GO:0004190">
    <property type="term" value="F:aspartic-type endopeptidase activity"/>
    <property type="evidence" value="ECO:0007669"/>
    <property type="project" value="UniProtKB-KW"/>
</dbReference>
<dbReference type="InterPro" id="IPR051320">
    <property type="entry name" value="Viral_Replic_Matur_Polypro"/>
</dbReference>
<dbReference type="Proteomes" id="UP001209570">
    <property type="component" value="Unassembled WGS sequence"/>
</dbReference>
<feature type="region of interest" description="Disordered" evidence="9">
    <location>
        <begin position="230"/>
        <end position="267"/>
    </location>
</feature>
<evidence type="ECO:0000256" key="2">
    <source>
        <dbReference type="ARBA" id="ARBA00022679"/>
    </source>
</evidence>
<dbReference type="InterPro" id="IPR041373">
    <property type="entry name" value="RT_RNaseH"/>
</dbReference>
<dbReference type="PROSITE" id="PS50013">
    <property type="entry name" value="CHROMO_2"/>
    <property type="match status" value="1"/>
</dbReference>
<dbReference type="InterPro" id="IPR000477">
    <property type="entry name" value="RT_dom"/>
</dbReference>
<sequence length="892" mass="101262">MHPRVVGHPTVPQYVLTSIGAPKLDRVAHENLTKWMDLRFEYEEAVRAQCKNTGGDPNSLMVSLRNSFDEAYLDTLCEIEWRMSKENLTDDFMWQWIKSEVETFKNQTMPDIEGLFQKELKFGTGSNDVKSQGLFQKELKFGTGSNDVKSQVLDYFHSCNTIIRTNGLASLFNGNDEKKCKILVKCLPEKLKKPVKNEIDFGKDGNPKRDVPALYQLILRMALEQAKEDQVLRQAKRQREGDGDSPGAKRQRNGGKGGGKTDNGGPSWDGVLHSDGCYGCGGNHSLMNCTKLSKNAKSKLELLAAPSNEDDDDTKDDPPVAGARDDEKIRKAIEDMVQRAIEEGFPVARIERLRTVISMYDIWRVKLGDDPPARVEPLKVRLKKNAVPYKSKARKYSPELQRFLEDFNEQLVNLGWVYENPNSRWACPALPVKKAGGEYRQTTDYKPTNLQVEPLAGLMPNLDVDLERVMGCVCFGLFDFIKGYWQLPLDEESQEILSYMTHRKIYTPRRVPQGCSDAALYFQSTMERCFASLLYEHLLVWIDDLLLYAKDVDTYLDKLQELFGLVDRFGFKLSVTRPTTKSSVYRKEVKWCGRIINGDGVRHDPVRIEALVNLPVPSNAGELQQFICSTNWMRNSIIDYARLVRPLQDKLDAVLATAKKRTKRVATKIPITLSREEQDAFGQVKRSLADAATLAFPKPDAETCLLTDASDVGWSVIVTQVAEWNADLPVSEQQHELLICMGGSFTGAQRNWSVIEKEAYPIVTACDKLSYLLMRPKGFKMFCDHRNLIHVFAPASEMKKHFYADSSFEVTEEVREHIAGQGTVMTVDKLLEHRWHKGKKNFELLVAWKGLEPIENSWETLASLNKDIPVMVKTYTSASKDQALQRRVEQLA</sequence>
<dbReference type="CDD" id="cd01647">
    <property type="entry name" value="RT_LTR"/>
    <property type="match status" value="1"/>
</dbReference>
<organism evidence="12 13">
    <name type="scientific">Pythium insidiosum</name>
    <name type="common">Pythiosis disease agent</name>
    <dbReference type="NCBI Taxonomy" id="114742"/>
    <lineage>
        <taxon>Eukaryota</taxon>
        <taxon>Sar</taxon>
        <taxon>Stramenopiles</taxon>
        <taxon>Oomycota</taxon>
        <taxon>Peronosporomycetes</taxon>
        <taxon>Pythiales</taxon>
        <taxon>Pythiaceae</taxon>
        <taxon>Pythium</taxon>
    </lineage>
</organism>
<evidence type="ECO:0000256" key="9">
    <source>
        <dbReference type="SAM" id="MobiDB-lite"/>
    </source>
</evidence>
<dbReference type="Pfam" id="PF00385">
    <property type="entry name" value="Chromo"/>
    <property type="match status" value="1"/>
</dbReference>
<dbReference type="InterPro" id="IPR000953">
    <property type="entry name" value="Chromo/chromo_shadow_dom"/>
</dbReference>
<evidence type="ECO:0000259" key="11">
    <source>
        <dbReference type="PROSITE" id="PS50878"/>
    </source>
</evidence>
<evidence type="ECO:0000256" key="3">
    <source>
        <dbReference type="ARBA" id="ARBA00022695"/>
    </source>
</evidence>
<evidence type="ECO:0008006" key="14">
    <source>
        <dbReference type="Google" id="ProtNLM"/>
    </source>
</evidence>
<dbReference type="Gene3D" id="2.40.50.40">
    <property type="match status" value="1"/>
</dbReference>
<keyword evidence="7" id="KW-0378">Hydrolase</keyword>